<dbReference type="EMBL" id="CM023473">
    <property type="protein sequence ID" value="KAH7954964.1"/>
    <property type="molecule type" value="Genomic_DNA"/>
</dbReference>
<evidence type="ECO:0000313" key="1">
    <source>
        <dbReference type="EMBL" id="KAH7954964.1"/>
    </source>
</evidence>
<protein>
    <submittedName>
        <fullName evidence="1">Uncharacterized protein</fullName>
    </submittedName>
</protein>
<name>A0ACB8D0M4_DERSI</name>
<proteinExistence type="predicted"/>
<evidence type="ECO:0000313" key="2">
    <source>
        <dbReference type="Proteomes" id="UP000821865"/>
    </source>
</evidence>
<keyword evidence="2" id="KW-1185">Reference proteome</keyword>
<gene>
    <name evidence="1" type="ORF">HPB49_023446</name>
</gene>
<dbReference type="Proteomes" id="UP000821865">
    <property type="component" value="Chromosome 4"/>
</dbReference>
<organism evidence="1 2">
    <name type="scientific">Dermacentor silvarum</name>
    <name type="common">Tick</name>
    <dbReference type="NCBI Taxonomy" id="543639"/>
    <lineage>
        <taxon>Eukaryota</taxon>
        <taxon>Metazoa</taxon>
        <taxon>Ecdysozoa</taxon>
        <taxon>Arthropoda</taxon>
        <taxon>Chelicerata</taxon>
        <taxon>Arachnida</taxon>
        <taxon>Acari</taxon>
        <taxon>Parasitiformes</taxon>
        <taxon>Ixodida</taxon>
        <taxon>Ixodoidea</taxon>
        <taxon>Ixodidae</taxon>
        <taxon>Rhipicephalinae</taxon>
        <taxon>Dermacentor</taxon>
    </lineage>
</organism>
<reference evidence="1" key="1">
    <citation type="submission" date="2020-05" db="EMBL/GenBank/DDBJ databases">
        <title>Large-scale comparative analyses of tick genomes elucidate their genetic diversity and vector capacities.</title>
        <authorList>
            <person name="Jia N."/>
            <person name="Wang J."/>
            <person name="Shi W."/>
            <person name="Du L."/>
            <person name="Sun Y."/>
            <person name="Zhan W."/>
            <person name="Jiang J."/>
            <person name="Wang Q."/>
            <person name="Zhang B."/>
            <person name="Ji P."/>
            <person name="Sakyi L.B."/>
            <person name="Cui X."/>
            <person name="Yuan T."/>
            <person name="Jiang B."/>
            <person name="Yang W."/>
            <person name="Lam T.T.-Y."/>
            <person name="Chang Q."/>
            <person name="Ding S."/>
            <person name="Wang X."/>
            <person name="Zhu J."/>
            <person name="Ruan X."/>
            <person name="Zhao L."/>
            <person name="Wei J."/>
            <person name="Que T."/>
            <person name="Du C."/>
            <person name="Cheng J."/>
            <person name="Dai P."/>
            <person name="Han X."/>
            <person name="Huang E."/>
            <person name="Gao Y."/>
            <person name="Liu J."/>
            <person name="Shao H."/>
            <person name="Ye R."/>
            <person name="Li L."/>
            <person name="Wei W."/>
            <person name="Wang X."/>
            <person name="Wang C."/>
            <person name="Yang T."/>
            <person name="Huo Q."/>
            <person name="Li W."/>
            <person name="Guo W."/>
            <person name="Chen H."/>
            <person name="Zhou L."/>
            <person name="Ni X."/>
            <person name="Tian J."/>
            <person name="Zhou Y."/>
            <person name="Sheng Y."/>
            <person name="Liu T."/>
            <person name="Pan Y."/>
            <person name="Xia L."/>
            <person name="Li J."/>
            <person name="Zhao F."/>
            <person name="Cao W."/>
        </authorList>
    </citation>
    <scope>NUCLEOTIDE SEQUENCE</scope>
    <source>
        <strain evidence="1">Dsil-2018</strain>
    </source>
</reference>
<sequence length="430" mass="47100">MSYPGSNPPEDGYPPPRPGGGYASGSSGYPPPSRVRAPGYPSAPGPGYASLGVPQGGYSGRGGSYATDRGPGYGGGRERDYANDRGGGYASDRGGSYGGSQGYSYGGASTSYDAGRQGTLRPYPNFDARQDAQALRKAMKGWGTDEDTIINILCSRSSTQRLEIVSTFKQMLGRDLIKDIKSELSGNFKSVMVGLLYPMHEYLARELRSAMKGLGTDEDCLVEILCTRSNDDIRRIKDAFHEVFGRDLEADIRSETSGHFRKLLVSMCNANREEGIAPDPGRARNDAHLLQQAGIQRWGTDESVFNQILASQSYEQLLLVFREYNALTNQTIVESISREMSGDLRRGFLAIAKCVNNIPFYFAEKLYKSMKGLGTSDKALIRIVVSRCEVDMVQIKEEFVRNYKTSLDSFIKSDTSGDYRKALLALVVGN</sequence>
<accession>A0ACB8D0M4</accession>
<comment type="caution">
    <text evidence="1">The sequence shown here is derived from an EMBL/GenBank/DDBJ whole genome shotgun (WGS) entry which is preliminary data.</text>
</comment>